<dbReference type="AlphaFoldDB" id="A0A4C1XE91"/>
<proteinExistence type="predicted"/>
<evidence type="ECO:0000313" key="2">
    <source>
        <dbReference type="Proteomes" id="UP000299102"/>
    </source>
</evidence>
<keyword evidence="2" id="KW-1185">Reference proteome</keyword>
<accession>A0A4C1XE91</accession>
<gene>
    <name evidence="1" type="ORF">EVAR_88365_1</name>
</gene>
<name>A0A4C1XE91_EUMVA</name>
<sequence length="118" mass="13392">MKTLSFRCAKRIRRTHVVERNARSYKTMEEFRRRVHSTAGVVDLHRDSLHYFIRTVSIRHHRNVRELAEGLSTDILDGFDFVAVVDGPAAGGGRRAIRLIRCPRLLIDGAGSPCVPRA</sequence>
<comment type="caution">
    <text evidence="1">The sequence shown here is derived from an EMBL/GenBank/DDBJ whole genome shotgun (WGS) entry which is preliminary data.</text>
</comment>
<dbReference type="Proteomes" id="UP000299102">
    <property type="component" value="Unassembled WGS sequence"/>
</dbReference>
<organism evidence="1 2">
    <name type="scientific">Eumeta variegata</name>
    <name type="common">Bagworm moth</name>
    <name type="synonym">Eumeta japonica</name>
    <dbReference type="NCBI Taxonomy" id="151549"/>
    <lineage>
        <taxon>Eukaryota</taxon>
        <taxon>Metazoa</taxon>
        <taxon>Ecdysozoa</taxon>
        <taxon>Arthropoda</taxon>
        <taxon>Hexapoda</taxon>
        <taxon>Insecta</taxon>
        <taxon>Pterygota</taxon>
        <taxon>Neoptera</taxon>
        <taxon>Endopterygota</taxon>
        <taxon>Lepidoptera</taxon>
        <taxon>Glossata</taxon>
        <taxon>Ditrysia</taxon>
        <taxon>Tineoidea</taxon>
        <taxon>Psychidae</taxon>
        <taxon>Oiketicinae</taxon>
        <taxon>Eumeta</taxon>
    </lineage>
</organism>
<evidence type="ECO:0000313" key="1">
    <source>
        <dbReference type="EMBL" id="GBP60639.1"/>
    </source>
</evidence>
<protein>
    <submittedName>
        <fullName evidence="1">Uncharacterized protein</fullName>
    </submittedName>
</protein>
<dbReference type="EMBL" id="BGZK01000792">
    <property type="protein sequence ID" value="GBP60639.1"/>
    <property type="molecule type" value="Genomic_DNA"/>
</dbReference>
<reference evidence="1 2" key="1">
    <citation type="journal article" date="2019" name="Commun. Biol.">
        <title>The bagworm genome reveals a unique fibroin gene that provides high tensile strength.</title>
        <authorList>
            <person name="Kono N."/>
            <person name="Nakamura H."/>
            <person name="Ohtoshi R."/>
            <person name="Tomita M."/>
            <person name="Numata K."/>
            <person name="Arakawa K."/>
        </authorList>
    </citation>
    <scope>NUCLEOTIDE SEQUENCE [LARGE SCALE GENOMIC DNA]</scope>
</reference>